<name>A0ACC0D3T9_9PEZI</name>
<protein>
    <submittedName>
        <fullName evidence="1">Uncharacterized protein</fullName>
    </submittedName>
</protein>
<evidence type="ECO:0000313" key="1">
    <source>
        <dbReference type="EMBL" id="KAI6087010.1"/>
    </source>
</evidence>
<proteinExistence type="predicted"/>
<accession>A0ACC0D3T9</accession>
<organism evidence="1 2">
    <name type="scientific">Hypoxylon rubiginosum</name>
    <dbReference type="NCBI Taxonomy" id="110542"/>
    <lineage>
        <taxon>Eukaryota</taxon>
        <taxon>Fungi</taxon>
        <taxon>Dikarya</taxon>
        <taxon>Ascomycota</taxon>
        <taxon>Pezizomycotina</taxon>
        <taxon>Sordariomycetes</taxon>
        <taxon>Xylariomycetidae</taxon>
        <taxon>Xylariales</taxon>
        <taxon>Hypoxylaceae</taxon>
        <taxon>Hypoxylon</taxon>
    </lineage>
</organism>
<reference evidence="1 2" key="1">
    <citation type="journal article" date="2022" name="New Phytol.">
        <title>Ecological generalism drives hyperdiversity of secondary metabolite gene clusters in xylarialean endophytes.</title>
        <authorList>
            <person name="Franco M.E.E."/>
            <person name="Wisecaver J.H."/>
            <person name="Arnold A.E."/>
            <person name="Ju Y.M."/>
            <person name="Slot J.C."/>
            <person name="Ahrendt S."/>
            <person name="Moore L.P."/>
            <person name="Eastman K.E."/>
            <person name="Scott K."/>
            <person name="Konkel Z."/>
            <person name="Mondo S.J."/>
            <person name="Kuo A."/>
            <person name="Hayes R.D."/>
            <person name="Haridas S."/>
            <person name="Andreopoulos B."/>
            <person name="Riley R."/>
            <person name="LaButti K."/>
            <person name="Pangilinan J."/>
            <person name="Lipzen A."/>
            <person name="Amirebrahimi M."/>
            <person name="Yan J."/>
            <person name="Adam C."/>
            <person name="Keymanesh K."/>
            <person name="Ng V."/>
            <person name="Louie K."/>
            <person name="Northen T."/>
            <person name="Drula E."/>
            <person name="Henrissat B."/>
            <person name="Hsieh H.M."/>
            <person name="Youens-Clark K."/>
            <person name="Lutzoni F."/>
            <person name="Miadlikowska J."/>
            <person name="Eastwood D.C."/>
            <person name="Hamelin R.C."/>
            <person name="Grigoriev I.V."/>
            <person name="U'Ren J.M."/>
        </authorList>
    </citation>
    <scope>NUCLEOTIDE SEQUENCE [LARGE SCALE GENOMIC DNA]</scope>
    <source>
        <strain evidence="1 2">ER1909</strain>
    </source>
</reference>
<gene>
    <name evidence="1" type="ORF">F4821DRAFT_237392</name>
</gene>
<dbReference type="Proteomes" id="UP001497680">
    <property type="component" value="Unassembled WGS sequence"/>
</dbReference>
<keyword evidence="2" id="KW-1185">Reference proteome</keyword>
<sequence>MARKAAKSLAAAEKRALAGDNESQDSQEIFDQIRLNHAVGMLSSSPVPGQSPKKASAVVSSVVVKTMNTARISRPGLMEPPESTKQPPNASNAVLKPDATSNSSTKTSQRRVISPNSSPPFRDSEISEPALVPVQLVSDDVASVIEPSQPSGNDGLAILPPPALSPLKKKKTGEMSSDSPTQSNDGRSYEQYSHENSQRLQSSSQASNVNEHSTLHEDDTGYLNFRRTPYDIPESVHEDVELDFAHDSARVSQPTSQAIGANSLYAIAPETPAIGRGLFQGGNGAVIPPSQLFGQTQYTSAVKKASPTSSRPSPDVFHQNAISPNLLASSPLKHRGFQTSPTNALMSSSAPFGASSRPSDDKTPSAPTNSRDDDDADEGNATDTPVPPLHSTRRKHVLEPISEYKSWRKQSTEISDRKSSSLGAEGQDSDSDVDTTAYRRRLARSRKERASKSFPSISLPRSSSNKGDKVEVPSTNRPKPIQDHRKTDADQYLEQCHGKPTTDNDGSQETVADSQEAQAPPQHIDSDPKASDESNDNDPNVVEDQVPDLPNPRAPALNVDYRETIPETSPVSTAIEPPRLIGDIMREQSSAKSGLDTVSFPTLSGFTDFEHQPKGSNDARTSSLPEEHSSIPTDRKPEPSRNRAAHSPTPSIVLASSPQSVIRRSTRLSNMTTPSSTGHFLSQPGSKTSTLTSLSATPSMTSSITPSTEPDRVPETARRKSSSPAVAQPRRGKPPPSSGPPSLVSKIKANSRSRGGARRLTRHNSMSTDELAGSPLSTASNEQPRAPIRRLGRQSLAGQHLLREPTVKQGIFEGMVFALTFQQVRKSKDKATDRNTIERMIRQEGGKVLGDGFDELFRFDSFQATGSATANHTLSSSLTLLDDDTRFTALIADGHSRKVKYMQALALGIPCLAPKWITTCIARKEIIDWTSYLLCAGPSALLGDAIRSRVLQPFDASTAKLADVINNRPKLLDEARILLVMKAKDEEKKLPYVFLAQVLGGSLVRVRSLEEARAKLREGESLDQPFDWVYIDDNLHNAQRALFGSATDDTTSKKRKRKSVDSKESDQPPKKIRTLDHELVIQSLILGRLIEEGEMEE</sequence>
<comment type="caution">
    <text evidence="1">The sequence shown here is derived from an EMBL/GenBank/DDBJ whole genome shotgun (WGS) entry which is preliminary data.</text>
</comment>
<dbReference type="EMBL" id="MU394311">
    <property type="protein sequence ID" value="KAI6087010.1"/>
    <property type="molecule type" value="Genomic_DNA"/>
</dbReference>
<evidence type="ECO:0000313" key="2">
    <source>
        <dbReference type="Proteomes" id="UP001497680"/>
    </source>
</evidence>